<comment type="similarity">
    <text evidence="2">Belongs to the bacterial solute-binding protein 8 family.</text>
</comment>
<dbReference type="PROSITE" id="PS51318">
    <property type="entry name" value="TAT"/>
    <property type="match status" value="1"/>
</dbReference>
<dbReference type="PANTHER" id="PTHR30532:SF24">
    <property type="entry name" value="FERRIC ENTEROBACTIN-BINDING PERIPLASMIC PROTEIN FEPB"/>
    <property type="match status" value="1"/>
</dbReference>
<feature type="signal peptide" evidence="5">
    <location>
        <begin position="1"/>
        <end position="24"/>
    </location>
</feature>
<dbReference type="RefSeq" id="WP_380135525.1">
    <property type="nucleotide sequence ID" value="NZ_JBHLUI010000003.1"/>
</dbReference>
<dbReference type="PANTHER" id="PTHR30532">
    <property type="entry name" value="IRON III DICITRATE-BINDING PERIPLASMIC PROTEIN"/>
    <property type="match status" value="1"/>
</dbReference>
<keyword evidence="3" id="KW-0813">Transport</keyword>
<accession>A0ABV5LS47</accession>
<organism evidence="7 8">
    <name type="scientific">Kineococcus gynurae</name>
    <dbReference type="NCBI Taxonomy" id="452979"/>
    <lineage>
        <taxon>Bacteria</taxon>
        <taxon>Bacillati</taxon>
        <taxon>Actinomycetota</taxon>
        <taxon>Actinomycetes</taxon>
        <taxon>Kineosporiales</taxon>
        <taxon>Kineosporiaceae</taxon>
        <taxon>Kineococcus</taxon>
    </lineage>
</organism>
<sequence length="354" mass="36755">MITTMPRRALLGALPSLAGLAVLAGCGDAGSGAATADATAAVGGGGGAGPTDAFPVTVEHQYGRTVVPSEPRRVVSVGLTEQDVLLELGVVPVGVTEWYAEQPSAVWPWARGLLGEARPTVLSQEDGFSFEAVAALAPDLIVGTNAGMDEQDWATFSAIAPTVTSLTGSDRYSAPWRDQTRQIARALGRSAAGEALIAGVEEHYAAARAANPGFAGRTATFTQGAPWDNNLYVYPDGVNTDFLTELGFRITPGLEAYAEQEGQQALISGERTDLLDADVVVVAAESAENIPVLLDFGTMRTLDAVRGGRTVFADDVLSGAVYFLTPLSQKYVVDRLVPHLAAALAGDSPQAVVG</sequence>
<evidence type="ECO:0000256" key="5">
    <source>
        <dbReference type="SAM" id="SignalP"/>
    </source>
</evidence>
<dbReference type="EMBL" id="JBHMDM010000004">
    <property type="protein sequence ID" value="MFB9376915.1"/>
    <property type="molecule type" value="Genomic_DNA"/>
</dbReference>
<dbReference type="PROSITE" id="PS51257">
    <property type="entry name" value="PROKAR_LIPOPROTEIN"/>
    <property type="match status" value="1"/>
</dbReference>
<dbReference type="SUPFAM" id="SSF53807">
    <property type="entry name" value="Helical backbone' metal receptor"/>
    <property type="match status" value="1"/>
</dbReference>
<reference evidence="7 8" key="1">
    <citation type="submission" date="2024-09" db="EMBL/GenBank/DDBJ databases">
        <authorList>
            <person name="Sun Q."/>
            <person name="Mori K."/>
        </authorList>
    </citation>
    <scope>NUCLEOTIDE SEQUENCE [LARGE SCALE GENOMIC DNA]</scope>
    <source>
        <strain evidence="7 8">TISTR 1856</strain>
    </source>
</reference>
<dbReference type="InterPro" id="IPR051313">
    <property type="entry name" value="Bact_iron-sidero_bind"/>
</dbReference>
<dbReference type="PROSITE" id="PS50983">
    <property type="entry name" value="FE_B12_PBP"/>
    <property type="match status" value="1"/>
</dbReference>
<feature type="domain" description="Fe/B12 periplasmic-binding" evidence="6">
    <location>
        <begin position="73"/>
        <end position="344"/>
    </location>
</feature>
<evidence type="ECO:0000313" key="8">
    <source>
        <dbReference type="Proteomes" id="UP001589748"/>
    </source>
</evidence>
<evidence type="ECO:0000313" key="7">
    <source>
        <dbReference type="EMBL" id="MFB9376915.1"/>
    </source>
</evidence>
<name>A0ABV5LS47_9ACTN</name>
<evidence type="ECO:0000256" key="3">
    <source>
        <dbReference type="ARBA" id="ARBA00022448"/>
    </source>
</evidence>
<dbReference type="Pfam" id="PF01497">
    <property type="entry name" value="Peripla_BP_2"/>
    <property type="match status" value="1"/>
</dbReference>
<feature type="chain" id="PRO_5046751757" evidence="5">
    <location>
        <begin position="25"/>
        <end position="354"/>
    </location>
</feature>
<evidence type="ECO:0000259" key="6">
    <source>
        <dbReference type="PROSITE" id="PS50983"/>
    </source>
</evidence>
<protein>
    <submittedName>
        <fullName evidence="7">ABC transporter substrate-binding protein</fullName>
    </submittedName>
</protein>
<keyword evidence="4 5" id="KW-0732">Signal</keyword>
<comment type="subcellular location">
    <subcellularLocation>
        <location evidence="1">Cell envelope</location>
    </subcellularLocation>
</comment>
<dbReference type="InterPro" id="IPR006311">
    <property type="entry name" value="TAT_signal"/>
</dbReference>
<gene>
    <name evidence="7" type="ORF">ACFFVI_08030</name>
</gene>
<keyword evidence="8" id="KW-1185">Reference proteome</keyword>
<proteinExistence type="inferred from homology"/>
<evidence type="ECO:0000256" key="2">
    <source>
        <dbReference type="ARBA" id="ARBA00008814"/>
    </source>
</evidence>
<evidence type="ECO:0000256" key="1">
    <source>
        <dbReference type="ARBA" id="ARBA00004196"/>
    </source>
</evidence>
<dbReference type="Gene3D" id="3.40.50.1980">
    <property type="entry name" value="Nitrogenase molybdenum iron protein domain"/>
    <property type="match status" value="2"/>
</dbReference>
<dbReference type="InterPro" id="IPR002491">
    <property type="entry name" value="ABC_transptr_periplasmic_BD"/>
</dbReference>
<evidence type="ECO:0000256" key="4">
    <source>
        <dbReference type="ARBA" id="ARBA00022729"/>
    </source>
</evidence>
<comment type="caution">
    <text evidence="7">The sequence shown here is derived from an EMBL/GenBank/DDBJ whole genome shotgun (WGS) entry which is preliminary data.</text>
</comment>
<dbReference type="Proteomes" id="UP001589748">
    <property type="component" value="Unassembled WGS sequence"/>
</dbReference>